<organism evidence="1">
    <name type="scientific">Rhizophora mucronata</name>
    <name type="common">Asiatic mangrove</name>
    <dbReference type="NCBI Taxonomy" id="61149"/>
    <lineage>
        <taxon>Eukaryota</taxon>
        <taxon>Viridiplantae</taxon>
        <taxon>Streptophyta</taxon>
        <taxon>Embryophyta</taxon>
        <taxon>Tracheophyta</taxon>
        <taxon>Spermatophyta</taxon>
        <taxon>Magnoliopsida</taxon>
        <taxon>eudicotyledons</taxon>
        <taxon>Gunneridae</taxon>
        <taxon>Pentapetalae</taxon>
        <taxon>rosids</taxon>
        <taxon>fabids</taxon>
        <taxon>Malpighiales</taxon>
        <taxon>Rhizophoraceae</taxon>
        <taxon>Rhizophora</taxon>
    </lineage>
</organism>
<dbReference type="AlphaFoldDB" id="A0A2P2J1L7"/>
<dbReference type="EMBL" id="GGEC01006868">
    <property type="protein sequence ID" value="MBW87351.1"/>
    <property type="molecule type" value="Transcribed_RNA"/>
</dbReference>
<evidence type="ECO:0000313" key="1">
    <source>
        <dbReference type="EMBL" id="MBW87351.1"/>
    </source>
</evidence>
<proteinExistence type="predicted"/>
<sequence>MIVICLHGCFNTTPLPRKPPCLGSIQKSATSFQPCIETKSYYYQYCSCSCCFYSSN</sequence>
<accession>A0A2P2J1L7</accession>
<protein>
    <submittedName>
        <fullName evidence="1">Uncharacterized protein</fullName>
    </submittedName>
</protein>
<reference evidence="1" key="1">
    <citation type="submission" date="2018-02" db="EMBL/GenBank/DDBJ databases">
        <title>Rhizophora mucronata_Transcriptome.</title>
        <authorList>
            <person name="Meera S.P."/>
            <person name="Sreeshan A."/>
            <person name="Augustine A."/>
        </authorList>
    </citation>
    <scope>NUCLEOTIDE SEQUENCE</scope>
    <source>
        <tissue evidence="1">Leaf</tissue>
    </source>
</reference>
<name>A0A2P2J1L7_RHIMU</name>